<feature type="transmembrane region" description="Helical" evidence="7">
    <location>
        <begin position="489"/>
        <end position="507"/>
    </location>
</feature>
<feature type="compositionally biased region" description="Basic and acidic residues" evidence="6">
    <location>
        <begin position="1"/>
        <end position="19"/>
    </location>
</feature>
<gene>
    <name evidence="8" type="ORF">AARAC_003863</name>
</gene>
<evidence type="ECO:0000256" key="2">
    <source>
        <dbReference type="ARBA" id="ARBA00005982"/>
    </source>
</evidence>
<feature type="transmembrane region" description="Helical" evidence="7">
    <location>
        <begin position="130"/>
        <end position="150"/>
    </location>
</feature>
<evidence type="ECO:0000256" key="3">
    <source>
        <dbReference type="ARBA" id="ARBA00022692"/>
    </source>
</evidence>
<feature type="transmembrane region" description="Helical" evidence="7">
    <location>
        <begin position="445"/>
        <end position="468"/>
    </location>
</feature>
<evidence type="ECO:0000256" key="4">
    <source>
        <dbReference type="ARBA" id="ARBA00022989"/>
    </source>
</evidence>
<dbReference type="GO" id="GO:0016020">
    <property type="term" value="C:membrane"/>
    <property type="evidence" value="ECO:0007669"/>
    <property type="project" value="UniProtKB-SubCell"/>
</dbReference>
<feature type="transmembrane region" description="Helical" evidence="7">
    <location>
        <begin position="380"/>
        <end position="397"/>
    </location>
</feature>
<dbReference type="Gene3D" id="1.20.1250.20">
    <property type="entry name" value="MFS general substrate transporter like domains"/>
    <property type="match status" value="1"/>
</dbReference>
<protein>
    <submittedName>
        <fullName evidence="8">Oligopeptide transporter</fullName>
    </submittedName>
</protein>
<feature type="transmembrane region" description="Helical" evidence="7">
    <location>
        <begin position="339"/>
        <end position="360"/>
    </location>
</feature>
<dbReference type="Proteomes" id="UP000231358">
    <property type="component" value="Unassembled WGS sequence"/>
</dbReference>
<evidence type="ECO:0000256" key="5">
    <source>
        <dbReference type="ARBA" id="ARBA00023136"/>
    </source>
</evidence>
<comment type="similarity">
    <text evidence="2">Belongs to the major facilitator superfamily. Proton-dependent oligopeptide transporter (POT/PTR) (TC 2.A.17) family.</text>
</comment>
<dbReference type="InterPro" id="IPR036259">
    <property type="entry name" value="MFS_trans_sf"/>
</dbReference>
<sequence length="558" mass="61544">MKEPTEEQIKNPGDNEKEPTSYNLTSTNEPVGPTPEELETLPRIADKIPYTIFMVVIAEAAERFTFRSITGPLQNYVQNPLHDDRLPGALGKGQATATAIGYFFQCWCFLMPIVGAVIADCYLGRVKTILLGSITATIGTLILFLTSLPVSLENGAGWPGLLVALIIIGLGAGGIKSNVGPLVADQYTGKKPVVKITADNRRVILDPDVTVQTIYSRYYWLINIGSCAGLIAPWVERKVGFWATFLIPLCIYGCATVVLIFCRNKYSEKRCLMKDWCHCSQELVIRPPQGSIAIRAAHALWIGFKKNRTMDHAKPSYLRQQGEQIDLPWDDQFVDEIKVALMACRVISLFPIFWLCYGNTVGNLISLAGLMNTMGLPNDFLAGSINPLSILILLPLFERVIYPSLRRINIPFRPISRITFGFVIMSGAIAVAAGLQSLAYNSPPYSVNFLSILPIYVLTALSEITAFLSSMEYAYTKAPRSMKSLVASVNLLLCALGSLLGLAISPTSKKPQILVQFACLSSIMFLAAILVYVLFSKYNKVDEKMNQIEREADSDREG</sequence>
<keyword evidence="9" id="KW-1185">Reference proteome</keyword>
<proteinExistence type="inferred from homology"/>
<feature type="transmembrane region" description="Helical" evidence="7">
    <location>
        <begin position="156"/>
        <end position="175"/>
    </location>
</feature>
<dbReference type="InterPro" id="IPR000109">
    <property type="entry name" value="POT_fam"/>
</dbReference>
<feature type="transmembrane region" description="Helical" evidence="7">
    <location>
        <begin position="218"/>
        <end position="235"/>
    </location>
</feature>
<dbReference type="PANTHER" id="PTHR11654">
    <property type="entry name" value="OLIGOPEPTIDE TRANSPORTER-RELATED"/>
    <property type="match status" value="1"/>
</dbReference>
<dbReference type="EMBL" id="NEXV01000151">
    <property type="protein sequence ID" value="PIG87495.1"/>
    <property type="molecule type" value="Genomic_DNA"/>
</dbReference>
<dbReference type="GO" id="GO:0022857">
    <property type="term" value="F:transmembrane transporter activity"/>
    <property type="evidence" value="ECO:0007669"/>
    <property type="project" value="InterPro"/>
</dbReference>
<comment type="subcellular location">
    <subcellularLocation>
        <location evidence="1">Membrane</location>
        <topology evidence="1">Multi-pass membrane protein</topology>
    </subcellularLocation>
</comment>
<organism evidence="8 9">
    <name type="scientific">Aspergillus arachidicola</name>
    <dbReference type="NCBI Taxonomy" id="656916"/>
    <lineage>
        <taxon>Eukaryota</taxon>
        <taxon>Fungi</taxon>
        <taxon>Dikarya</taxon>
        <taxon>Ascomycota</taxon>
        <taxon>Pezizomycotina</taxon>
        <taxon>Eurotiomycetes</taxon>
        <taxon>Eurotiomycetidae</taxon>
        <taxon>Eurotiales</taxon>
        <taxon>Aspergillaceae</taxon>
        <taxon>Aspergillus</taxon>
        <taxon>Aspergillus subgen. Circumdati</taxon>
    </lineage>
</organism>
<feature type="region of interest" description="Disordered" evidence="6">
    <location>
        <begin position="1"/>
        <end position="37"/>
    </location>
</feature>
<feature type="compositionally biased region" description="Polar residues" evidence="6">
    <location>
        <begin position="20"/>
        <end position="29"/>
    </location>
</feature>
<feature type="transmembrane region" description="Helical" evidence="7">
    <location>
        <begin position="102"/>
        <end position="123"/>
    </location>
</feature>
<evidence type="ECO:0000256" key="1">
    <source>
        <dbReference type="ARBA" id="ARBA00004141"/>
    </source>
</evidence>
<evidence type="ECO:0000313" key="9">
    <source>
        <dbReference type="Proteomes" id="UP000231358"/>
    </source>
</evidence>
<evidence type="ECO:0000313" key="8">
    <source>
        <dbReference type="EMBL" id="PIG87495.1"/>
    </source>
</evidence>
<feature type="transmembrane region" description="Helical" evidence="7">
    <location>
        <begin position="418"/>
        <end position="439"/>
    </location>
</feature>
<feature type="transmembrane region" description="Helical" evidence="7">
    <location>
        <begin position="241"/>
        <end position="262"/>
    </location>
</feature>
<keyword evidence="5 7" id="KW-0472">Membrane</keyword>
<name>A0A2G7G4F9_9EURO</name>
<accession>A0A2G7G4F9</accession>
<comment type="caution">
    <text evidence="8">The sequence shown here is derived from an EMBL/GenBank/DDBJ whole genome shotgun (WGS) entry which is preliminary data.</text>
</comment>
<dbReference type="AlphaFoldDB" id="A0A2G7G4F9"/>
<evidence type="ECO:0000256" key="7">
    <source>
        <dbReference type="SAM" id="Phobius"/>
    </source>
</evidence>
<reference evidence="8 9" key="1">
    <citation type="submission" date="2017-05" db="EMBL/GenBank/DDBJ databases">
        <title>Genome sequence for an aflatoxigenic pathogen of Argentinian peanut, Aspergillus arachidicola.</title>
        <authorList>
            <person name="Moore G."/>
            <person name="Beltz S.B."/>
            <person name="Mack B.M."/>
        </authorList>
    </citation>
    <scope>NUCLEOTIDE SEQUENCE [LARGE SCALE GENOMIC DNA]</scope>
    <source>
        <strain evidence="8 9">CBS 117610</strain>
    </source>
</reference>
<dbReference type="Pfam" id="PF00854">
    <property type="entry name" value="PTR2"/>
    <property type="match status" value="1"/>
</dbReference>
<dbReference type="SUPFAM" id="SSF103473">
    <property type="entry name" value="MFS general substrate transporter"/>
    <property type="match status" value="1"/>
</dbReference>
<keyword evidence="3 7" id="KW-0812">Transmembrane</keyword>
<feature type="transmembrane region" description="Helical" evidence="7">
    <location>
        <begin position="513"/>
        <end position="535"/>
    </location>
</feature>
<evidence type="ECO:0000256" key="6">
    <source>
        <dbReference type="SAM" id="MobiDB-lite"/>
    </source>
</evidence>
<keyword evidence="4 7" id="KW-1133">Transmembrane helix</keyword>